<evidence type="ECO:0000259" key="13">
    <source>
        <dbReference type="PROSITE" id="PS50011"/>
    </source>
</evidence>
<feature type="transmembrane region" description="Helical" evidence="12">
    <location>
        <begin position="2548"/>
        <end position="2568"/>
    </location>
</feature>
<keyword evidence="4" id="KW-0479">Metal-binding</keyword>
<dbReference type="GO" id="GO:0005524">
    <property type="term" value="F:ATP binding"/>
    <property type="evidence" value="ECO:0007669"/>
    <property type="project" value="InterPro"/>
</dbReference>
<dbReference type="Gene3D" id="1.10.238.10">
    <property type="entry name" value="EF-hand"/>
    <property type="match status" value="2"/>
</dbReference>
<keyword evidence="12" id="KW-0472">Membrane</keyword>
<feature type="coiled-coil region" evidence="10">
    <location>
        <begin position="294"/>
        <end position="341"/>
    </location>
</feature>
<evidence type="ECO:0000256" key="9">
    <source>
        <dbReference type="ARBA" id="ARBA00025692"/>
    </source>
</evidence>
<feature type="region of interest" description="Disordered" evidence="11">
    <location>
        <begin position="531"/>
        <end position="557"/>
    </location>
</feature>
<feature type="coiled-coil region" evidence="10">
    <location>
        <begin position="820"/>
        <end position="864"/>
    </location>
</feature>
<keyword evidence="16" id="KW-1185">Reference proteome</keyword>
<evidence type="ECO:0000256" key="12">
    <source>
        <dbReference type="SAM" id="Phobius"/>
    </source>
</evidence>
<dbReference type="Gene3D" id="3.80.10.10">
    <property type="entry name" value="Ribonuclease Inhibitor"/>
    <property type="match status" value="2"/>
</dbReference>
<feature type="region of interest" description="Disordered" evidence="11">
    <location>
        <begin position="1952"/>
        <end position="2000"/>
    </location>
</feature>
<evidence type="ECO:0000256" key="2">
    <source>
        <dbReference type="ARBA" id="ARBA00005253"/>
    </source>
</evidence>
<feature type="transmembrane region" description="Helical" evidence="12">
    <location>
        <begin position="2519"/>
        <end position="2542"/>
    </location>
</feature>
<evidence type="ECO:0000313" key="15">
    <source>
        <dbReference type="EMBL" id="EAS04294.2"/>
    </source>
</evidence>
<evidence type="ECO:0000256" key="3">
    <source>
        <dbReference type="ARBA" id="ARBA00022490"/>
    </source>
</evidence>
<evidence type="ECO:0000256" key="6">
    <source>
        <dbReference type="ARBA" id="ARBA00022837"/>
    </source>
</evidence>
<dbReference type="eggNOG" id="KOG0027">
    <property type="taxonomic scope" value="Eukaryota"/>
</dbReference>
<feature type="compositionally biased region" description="Basic and acidic residues" evidence="11">
    <location>
        <begin position="2728"/>
        <end position="2741"/>
    </location>
</feature>
<feature type="compositionally biased region" description="Polar residues" evidence="11">
    <location>
        <begin position="2831"/>
        <end position="2854"/>
    </location>
</feature>
<feature type="domain" description="Protein kinase" evidence="13">
    <location>
        <begin position="1"/>
        <end position="269"/>
    </location>
</feature>
<evidence type="ECO:0000256" key="5">
    <source>
        <dbReference type="ARBA" id="ARBA00022737"/>
    </source>
</evidence>
<keyword evidence="3" id="KW-0963">Cytoplasm</keyword>
<feature type="domain" description="EF-hand" evidence="14">
    <location>
        <begin position="1015"/>
        <end position="1050"/>
    </location>
</feature>
<dbReference type="PROSITE" id="PS00018">
    <property type="entry name" value="EF_HAND_1"/>
    <property type="match status" value="2"/>
</dbReference>
<feature type="compositionally biased region" description="Polar residues" evidence="11">
    <location>
        <begin position="1952"/>
        <end position="1987"/>
    </location>
</feature>
<dbReference type="RefSeq" id="XP_001024539.2">
    <property type="nucleotide sequence ID" value="XM_001024539.2"/>
</dbReference>
<comment type="similarity">
    <text evidence="2">Belongs to the centrin family.</text>
</comment>
<comment type="function">
    <text evidence="9">Plays a fundamental role in microtubule organizing center structure and function. Component of the infraciliary lattice (ICL) and the ciliary basal bodies.</text>
</comment>
<dbReference type="PROSITE" id="PS50011">
    <property type="entry name" value="PROTEIN_KINASE_DOM"/>
    <property type="match status" value="1"/>
</dbReference>
<dbReference type="PROSITE" id="PS50222">
    <property type="entry name" value="EF_HAND_2"/>
    <property type="match status" value="4"/>
</dbReference>
<feature type="transmembrane region" description="Helical" evidence="12">
    <location>
        <begin position="2589"/>
        <end position="2612"/>
    </location>
</feature>
<organism evidence="15 16">
    <name type="scientific">Tetrahymena thermophila (strain SB210)</name>
    <dbReference type="NCBI Taxonomy" id="312017"/>
    <lineage>
        <taxon>Eukaryota</taxon>
        <taxon>Sar</taxon>
        <taxon>Alveolata</taxon>
        <taxon>Ciliophora</taxon>
        <taxon>Intramacronucleata</taxon>
        <taxon>Oligohymenophorea</taxon>
        <taxon>Hymenostomatida</taxon>
        <taxon>Tetrahymenina</taxon>
        <taxon>Tetrahymenidae</taxon>
        <taxon>Tetrahymena</taxon>
    </lineage>
</organism>
<evidence type="ECO:0000256" key="7">
    <source>
        <dbReference type="ARBA" id="ARBA00023212"/>
    </source>
</evidence>
<dbReference type="GO" id="GO:0005856">
    <property type="term" value="C:cytoskeleton"/>
    <property type="evidence" value="ECO:0007669"/>
    <property type="project" value="UniProtKB-SubCell"/>
</dbReference>
<dbReference type="InterPro" id="IPR032675">
    <property type="entry name" value="LRR_dom_sf"/>
</dbReference>
<evidence type="ECO:0000259" key="14">
    <source>
        <dbReference type="PROSITE" id="PS50222"/>
    </source>
</evidence>
<feature type="transmembrane region" description="Helical" evidence="12">
    <location>
        <begin position="3136"/>
        <end position="3155"/>
    </location>
</feature>
<dbReference type="GeneID" id="7838349"/>
<feature type="region of interest" description="Disordered" evidence="11">
    <location>
        <begin position="422"/>
        <end position="442"/>
    </location>
</feature>
<dbReference type="SMART" id="SM00054">
    <property type="entry name" value="EFh"/>
    <property type="match status" value="4"/>
</dbReference>
<dbReference type="Proteomes" id="UP000009168">
    <property type="component" value="Unassembled WGS sequence"/>
</dbReference>
<comment type="subcellular location">
    <subcellularLocation>
        <location evidence="1">Cytoplasm</location>
        <location evidence="1">Cytoskeleton</location>
    </subcellularLocation>
</comment>
<evidence type="ECO:0000256" key="1">
    <source>
        <dbReference type="ARBA" id="ARBA00004245"/>
    </source>
</evidence>
<dbReference type="SMART" id="SM00220">
    <property type="entry name" value="S_TKc"/>
    <property type="match status" value="1"/>
</dbReference>
<dbReference type="SUPFAM" id="SSF47473">
    <property type="entry name" value="EF-hand"/>
    <property type="match status" value="1"/>
</dbReference>
<gene>
    <name evidence="15" type="ORF">TTHERM_00300120</name>
</gene>
<dbReference type="KEGG" id="tet:TTHERM_00300120"/>
<reference evidence="16" key="1">
    <citation type="journal article" date="2006" name="PLoS Biol.">
        <title>Macronuclear genome sequence of the ciliate Tetrahymena thermophila, a model eukaryote.</title>
        <authorList>
            <person name="Eisen J.A."/>
            <person name="Coyne R.S."/>
            <person name="Wu M."/>
            <person name="Wu D."/>
            <person name="Thiagarajan M."/>
            <person name="Wortman J.R."/>
            <person name="Badger J.H."/>
            <person name="Ren Q."/>
            <person name="Amedeo P."/>
            <person name="Jones K.M."/>
            <person name="Tallon L.J."/>
            <person name="Delcher A.L."/>
            <person name="Salzberg S.L."/>
            <person name="Silva J.C."/>
            <person name="Haas B.J."/>
            <person name="Majoros W.H."/>
            <person name="Farzad M."/>
            <person name="Carlton J.M."/>
            <person name="Smith R.K. Jr."/>
            <person name="Garg J."/>
            <person name="Pearlman R.E."/>
            <person name="Karrer K.M."/>
            <person name="Sun L."/>
            <person name="Manning G."/>
            <person name="Elde N.C."/>
            <person name="Turkewitz A.P."/>
            <person name="Asai D.J."/>
            <person name="Wilkes D.E."/>
            <person name="Wang Y."/>
            <person name="Cai H."/>
            <person name="Collins K."/>
            <person name="Stewart B.A."/>
            <person name="Lee S.R."/>
            <person name="Wilamowska K."/>
            <person name="Weinberg Z."/>
            <person name="Ruzzo W.L."/>
            <person name="Wloga D."/>
            <person name="Gaertig J."/>
            <person name="Frankel J."/>
            <person name="Tsao C.-C."/>
            <person name="Gorovsky M.A."/>
            <person name="Keeling P.J."/>
            <person name="Waller R.F."/>
            <person name="Patron N.J."/>
            <person name="Cherry J.M."/>
            <person name="Stover N.A."/>
            <person name="Krieger C.J."/>
            <person name="del Toro C."/>
            <person name="Ryder H.F."/>
            <person name="Williamson S.C."/>
            <person name="Barbeau R.A."/>
            <person name="Hamilton E.P."/>
            <person name="Orias E."/>
        </authorList>
    </citation>
    <scope>NUCLEOTIDE SEQUENCE [LARGE SCALE GENOMIC DNA]</scope>
    <source>
        <strain evidence="16">SB210</strain>
    </source>
</reference>
<feature type="transmembrane region" description="Helical" evidence="12">
    <location>
        <begin position="2432"/>
        <end position="2454"/>
    </location>
</feature>
<feature type="transmembrane region" description="Helical" evidence="12">
    <location>
        <begin position="3024"/>
        <end position="3041"/>
    </location>
</feature>
<dbReference type="SUPFAM" id="SSF52047">
    <property type="entry name" value="RNI-like"/>
    <property type="match status" value="1"/>
</dbReference>
<evidence type="ECO:0000256" key="4">
    <source>
        <dbReference type="ARBA" id="ARBA00022723"/>
    </source>
</evidence>
<dbReference type="EMBL" id="GG662449">
    <property type="protein sequence ID" value="EAS04294.2"/>
    <property type="molecule type" value="Genomic_DNA"/>
</dbReference>
<feature type="transmembrane region" description="Helical" evidence="12">
    <location>
        <begin position="2919"/>
        <end position="2939"/>
    </location>
</feature>
<dbReference type="InterPro" id="IPR011992">
    <property type="entry name" value="EF-hand-dom_pair"/>
</dbReference>
<evidence type="ECO:0000256" key="11">
    <source>
        <dbReference type="SAM" id="MobiDB-lite"/>
    </source>
</evidence>
<dbReference type="InterPro" id="IPR018247">
    <property type="entry name" value="EF_Hand_1_Ca_BS"/>
</dbReference>
<dbReference type="PANTHER" id="PTHR45615">
    <property type="entry name" value="MYOSIN HEAVY CHAIN, NON-MUSCLE"/>
    <property type="match status" value="1"/>
</dbReference>
<dbReference type="GO" id="GO:0005509">
    <property type="term" value="F:calcium ion binding"/>
    <property type="evidence" value="ECO:0007669"/>
    <property type="project" value="InterPro"/>
</dbReference>
<dbReference type="SUPFAM" id="SSF56112">
    <property type="entry name" value="Protein kinase-like (PK-like)"/>
    <property type="match status" value="1"/>
</dbReference>
<feature type="transmembrane region" description="Helical" evidence="12">
    <location>
        <begin position="2990"/>
        <end position="3012"/>
    </location>
</feature>
<dbReference type="Pfam" id="PF00069">
    <property type="entry name" value="Pkinase"/>
    <property type="match status" value="1"/>
</dbReference>
<dbReference type="GO" id="GO:0004672">
    <property type="term" value="F:protein kinase activity"/>
    <property type="evidence" value="ECO:0007669"/>
    <property type="project" value="InterPro"/>
</dbReference>
<feature type="domain" description="EF-hand" evidence="14">
    <location>
        <begin position="979"/>
        <end position="1014"/>
    </location>
</feature>
<comment type="similarity">
    <text evidence="8">Belongs to the protein kinase superfamily. Ser/Thr protein kinase family. CDPK subfamily.</text>
</comment>
<evidence type="ECO:0000313" key="16">
    <source>
        <dbReference type="Proteomes" id="UP000009168"/>
    </source>
</evidence>
<feature type="domain" description="EF-hand" evidence="14">
    <location>
        <begin position="1057"/>
        <end position="1092"/>
    </location>
</feature>
<dbReference type="FunFam" id="1.10.238.10:FF:000178">
    <property type="entry name" value="Calmodulin-2 A"/>
    <property type="match status" value="1"/>
</dbReference>
<feature type="domain" description="EF-hand" evidence="14">
    <location>
        <begin position="1093"/>
        <end position="1128"/>
    </location>
</feature>
<accession>I7LXB1</accession>
<feature type="transmembrane region" description="Helical" evidence="12">
    <location>
        <begin position="3102"/>
        <end position="3124"/>
    </location>
</feature>
<keyword evidence="5" id="KW-0677">Repeat</keyword>
<keyword evidence="10" id="KW-0175">Coiled coil</keyword>
<dbReference type="InParanoid" id="I7LXB1"/>
<keyword evidence="6" id="KW-0106">Calcium</keyword>
<dbReference type="Pfam" id="PF13499">
    <property type="entry name" value="EF-hand_7"/>
    <property type="match status" value="2"/>
</dbReference>
<feature type="transmembrane region" description="Helical" evidence="12">
    <location>
        <begin position="2951"/>
        <end position="2970"/>
    </location>
</feature>
<keyword evidence="12" id="KW-0812">Transmembrane</keyword>
<keyword evidence="12" id="KW-1133">Transmembrane helix</keyword>
<protein>
    <submittedName>
        <fullName evidence="15">EF hand protein</fullName>
    </submittedName>
</protein>
<feature type="compositionally biased region" description="Low complexity" evidence="11">
    <location>
        <begin position="546"/>
        <end position="557"/>
    </location>
</feature>
<feature type="compositionally biased region" description="Basic and acidic residues" evidence="11">
    <location>
        <begin position="2803"/>
        <end position="2814"/>
    </location>
</feature>
<dbReference type="OrthoDB" id="26525at2759"/>
<evidence type="ECO:0000256" key="8">
    <source>
        <dbReference type="ARBA" id="ARBA00024334"/>
    </source>
</evidence>
<dbReference type="Gene3D" id="1.10.510.10">
    <property type="entry name" value="Transferase(Phosphotransferase) domain 1"/>
    <property type="match status" value="1"/>
</dbReference>
<feature type="transmembrane region" description="Helical" evidence="12">
    <location>
        <begin position="2466"/>
        <end position="2489"/>
    </location>
</feature>
<dbReference type="PANTHER" id="PTHR45615:SF63">
    <property type="entry name" value="CHROMOSOME UNDETERMINED SCAFFOLD_10, WHOLE GENOME SHOTGUN SEQUENCE"/>
    <property type="match status" value="1"/>
</dbReference>
<evidence type="ECO:0000256" key="10">
    <source>
        <dbReference type="SAM" id="Coils"/>
    </source>
</evidence>
<feature type="compositionally biased region" description="Basic and acidic residues" evidence="11">
    <location>
        <begin position="2750"/>
        <end position="2797"/>
    </location>
</feature>
<sequence length="3216" mass="377199">MNFIQIEQLYDLSRPNDQDDFQIGLNKLDPQLDQVAIKKMKYKKDFQQILAKIPLIVDSSKRCGLVPPLGYYKNPNSNQKELFLIYKKYSGSYAELKAKKIKEEKFFTKDEIQSVINCVLLSLRNLHKKALYHSNIKLTNIFYLEGSQQVYLSEAGYLSQKEKHKEWFLTPEEIPDHEYFTEDPEDLDYQQMDSFQFGMILVELVSLKARKDLECLKYDYGEMGKKREELLKEISAIISDELFNIIQELLVVQPIKRKKILQFDEDFYLKAKNIESGREIGTLPRITNADIGEYESKQEINEEKKQQQNNQEQKQSDIKSLQDLEDIAENKQLSQKKEEKKIQPNIQQQNIEQIQQINSVSSQNQKQDNFTDDNFKKITKPSIKLLESQTLQEENLDEEPINHQVQAPNPQGNIKLVDSERIGQAQQSIQSSQNKQQDQNQDIRNQEKPKQNLLESEIIQTNSWQNSNKMQHSNKQNNLQSIQGFSNQNYMQIENTFQNQFQVQQSANNNEQNPFDVPDSDEEQNQNNQIFQNKGSNKKIQGVRFSQSSSNQGSQVQLVTQPQEISNAFQNYQQSQQDQIFKEQLQQQTYQQQLNFTNGYSPSKQNNIFSQEELSQIIKIIQKCIDLKQIDILDVFVYYDQDYDYTLSDPETLNKILTIIGLLNNQITEQQSLMLYENYSYSPQKMQFLGLLQQLVSPKQLFVSLLINLLKINRWSILQLFERYQNQNSNCWGLQELIQINYENQFNFDEITLNNIMKEFLEYVDSQDQTLNAKELAQIIGFRIQTPNEMIVRSINQRMHSQIKRLTEIQLQDLIQKQREQELERQLEIERQKREKILQQMQERQEKELNYKKQQELLLKQEQEYEQSKRFLPSISMNQIEKVQVNKQMFWKTLGQAVAQQSFDPIMSRRQDNIIYAKDFYRALVEDYEFTDCLELREFVDSLSPNRKINISKIREKLKLTPDMLIPDTKDDDLVLPDSMINDIKELFQLADRDGSGSIEKYEIENLLKWLGINAKDEELDQFFKKYDKDGDKTISYKEFQIIMTQQIYNNMLNVSDIIDDIKTLFKRVDINNTNTLSKDQLSHVLASLGIILSEEEVQSIFNEIDQDKSGGVQLNEFISFIKRDLKKIQGLQACTIIKIRSCTKPTIHELSNLFINFPQNYIFSFLYQKIKNGYNLPSLGIKPKIHGTTGTIKDLFLISDSNVKNTLLKGKKQPNEILAEITLSQAMCLPFPKDKQQIENIKFMEVVVCMFDRQRKKFVGNCCRMEAQYQESKVQGNCWNFKNDDEQNSFLVRYTNYNEKRDSELVICFEFVLHYQLENKMVTISIGFTEINLSDLKETGKKLILINGGDPFKQINIDWLYLFPPDQMQSIKTLSDIRAEPCLKLFVSTKIHDEDITLILPGILLMNRKFLHLFKAFREYLAENFSTQFLDPITLKEDLKVKSFLAVLNCPDTEKQIAEIWDKYFLPNIANDVKKEVQFMSQLLHSLSGLISNKQFGFRPNDPTKCSFNDPELQIMRKSLFDYYINDLLQRLQLKEKESIKFPVGKRGGEFEPPDDLEDEDDQLLDNDDLVRAKTINLQQKKPKQEDEEMEEYKESITGEDYLFLFTTEDINQQVFQQVSQTRILLIDFREQISRGKYSLAEIEQIAKAMKLNRHLKSLYLKLSLSSYDDEVEKIKIAPLLTTLSTTEVRLKSLYLHLDYNDLSVDNACYKLIAFLRSQSSCLQNLNLNLENTNMSYDMGKDFATCLSFLTLLQNLNLNVSLNPLGPNFVERLASSLKYLTNLTCLKLDLEKIEMKEFCLSCYCGYYLRVCLQFLPLIGSCCMWMINFYTALEHVADAISCMDKLQYLNLNVAQNSLGDRLMRHFEYKFGKALYTRPNLTTLILNFKRNRLVKKTIKSISTLGISSFKVDLRYNYIAEEGLSKIAPSLYSLRNIKNLSITMEGNKNKELINQQSSSKVSTENNKQSQIRSGPNSQLNSLQNSKVDPNNNNSNFMGQSNMKNSQMEILNDTIDYKSQKYYENKILKSIASMPQIENIEISGLGGINGRSNQNSIISNKFPAIKQMYLRARRMNMNKYYNPNSNYIQNYQIPIKYIFNEEDDIDTIISLFCNSQTLDEIHLQFLYDYQVLKTSLNLKYFNPIIVIDYSDCTQLELPENFNDFLNLINKNEQSLERLYIGGIQFQEQQLQSLSRALHKIVRQRGKPLAYLEYSHFNLYNEFNASKPSFSICDRFLLFCKDFFNTFCDFKEEVFRAQEEQNLIQIQNFLPEIAQATETLTVRNLVTLSYYRDQKYVEIKSFDQENIMEFRLFDLLQGLQMNDVRTIVVRNQLVKEGGQVLHLNQINHLNDQQFSSFMRCDLKKNFPFLERLEVVFAPSPNQLTNCLKSLSIKLLQNQRKQLKNGIIISHEQQKDYEDEIDKDPIEKELIENKGWYLFYFTVFWLIVLTASVIIPFFFTNDCGKGHSYVSHIIFAGFCLVSILIEFSIIKYSIIPNQRPKLLSGRDKSWRRRLTEHLKNQGDLYALLLVSLIGKFDLYANFLFITITHTCNYWTLFIISLCFIGTNFLFNFSQIIGLMRYVTNFSDNIKDKKPYLLADVFSQLTNFLNMFGISYIMDFKEVNVSLLFSSSWIVPVNMCFTLLKLIFDNFPMLVLKIIFLMDKKVSDNLQQTSIIISAISSVINAVIFGLILVKKFEEFRYSLKPKGSFCCINYERQDLEEFLGKPKLMIKQKDEENQEELDKSIIEEDTNQKNGDQKKNEKEGDQDSKKIQEEEEIKSNQEEDKKSNKEADKKNNQDEDQKSIQSDKIQEDQPLKQEQNENNQQSQNEKVEQKNPVQEQSKGKMQQQDLNKPIVPQNQNPKEIQADTGCCSCLSFCCCCIPQCLIRFLKNLFKIKIKDITFFYEKAIQDLDISIRFRISIYKFYLWIASVGFYSLSFILPFYFYDNCENGVSHKIFYIFIGVSFFITILEYNLIKNLVRNMYEIPRKEFNSFPFAWVVKLFFSMILKSLFMVDFVVLIYGKKCFDQSLVFDLIFISVCIVFFLRAFKQLRYLFKPLQTDTLFPVITRFTILADLCSMMLLPKLVYPYLPERRITRLKIPDNLMTSFLKFVLQDYLMIVLNIIYLIYILSNDESDGNIFEYVIVSLSLSVIQAYTTIKWWSWPLKMSKQEDLERVFIRNEEIVSQTQKDEQEYNKILRNHREVCCCLVQRNGCISKCLGLD</sequence>
<feature type="transmembrane region" description="Helical" evidence="12">
    <location>
        <begin position="2627"/>
        <end position="2656"/>
    </location>
</feature>
<dbReference type="InterPro" id="IPR011009">
    <property type="entry name" value="Kinase-like_dom_sf"/>
</dbReference>
<dbReference type="STRING" id="312017.I7LXB1"/>
<name>I7LXB1_TETTS</name>
<feature type="transmembrane region" description="Helical" evidence="12">
    <location>
        <begin position="2668"/>
        <end position="2688"/>
    </location>
</feature>
<feature type="region of interest" description="Disordered" evidence="11">
    <location>
        <begin position="2728"/>
        <end position="2854"/>
    </location>
</feature>
<dbReference type="InterPro" id="IPR000719">
    <property type="entry name" value="Prot_kinase_dom"/>
</dbReference>
<keyword evidence="7" id="KW-0206">Cytoskeleton</keyword>
<proteinExistence type="inferred from homology"/>
<dbReference type="InterPro" id="IPR002048">
    <property type="entry name" value="EF_hand_dom"/>
</dbReference>